<dbReference type="Pfam" id="PF00005">
    <property type="entry name" value="ABC_tran"/>
    <property type="match status" value="1"/>
</dbReference>
<comment type="caution">
    <text evidence="6">The sequence shown here is derived from an EMBL/GenBank/DDBJ whole genome shotgun (WGS) entry which is preliminary data.</text>
</comment>
<organism evidence="6 7">
    <name type="scientific">Heliomicrobium gestii</name>
    <name type="common">Heliobacterium gestii</name>
    <dbReference type="NCBI Taxonomy" id="2699"/>
    <lineage>
        <taxon>Bacteria</taxon>
        <taxon>Bacillati</taxon>
        <taxon>Bacillota</taxon>
        <taxon>Clostridia</taxon>
        <taxon>Eubacteriales</taxon>
        <taxon>Heliobacteriaceae</taxon>
        <taxon>Heliomicrobium</taxon>
    </lineage>
</organism>
<dbReference type="InterPro" id="IPR017871">
    <property type="entry name" value="ABC_transporter-like_CS"/>
</dbReference>
<keyword evidence="3" id="KW-0547">Nucleotide-binding</keyword>
<dbReference type="InterPro" id="IPR003439">
    <property type="entry name" value="ABC_transporter-like_ATP-bd"/>
</dbReference>
<gene>
    <name evidence="6" type="ORF">GTO89_15100</name>
</gene>
<keyword evidence="2" id="KW-0813">Transport</keyword>
<accession>A0A845LIG6</accession>
<dbReference type="PANTHER" id="PTHR42711">
    <property type="entry name" value="ABC TRANSPORTER ATP-BINDING PROTEIN"/>
    <property type="match status" value="1"/>
</dbReference>
<evidence type="ECO:0000313" key="6">
    <source>
        <dbReference type="EMBL" id="MZP44359.1"/>
    </source>
</evidence>
<dbReference type="RefSeq" id="WP_161262928.1">
    <property type="nucleotide sequence ID" value="NZ_JAFBDC010000015.1"/>
</dbReference>
<evidence type="ECO:0000256" key="1">
    <source>
        <dbReference type="ARBA" id="ARBA00005417"/>
    </source>
</evidence>
<evidence type="ECO:0000259" key="5">
    <source>
        <dbReference type="PROSITE" id="PS50893"/>
    </source>
</evidence>
<dbReference type="PANTHER" id="PTHR42711:SF5">
    <property type="entry name" value="ABC TRANSPORTER ATP-BINDING PROTEIN NATA"/>
    <property type="match status" value="1"/>
</dbReference>
<evidence type="ECO:0000256" key="3">
    <source>
        <dbReference type="ARBA" id="ARBA00022741"/>
    </source>
</evidence>
<sequence>MISITNVTKRYADGTVSVKDLNLHIAPGEFFGLLGPNGAGKTTTIRMLVALLAPTEGQIRLNGHAVRPEQVAFKADIGLVPQHINLEPELTVEQNLYLHGLLYSLPQERIRRRIEELIDFIEMQEKRHSPVNKLSGGMKRKVLIARALMHEPKIILLDEPTVGLDVHSRRKVWDVIKALNAKGITMVLTTHYLEEAETLCSRIGLLNKGRLILEGTTEELKRRVGEIVVERFVHDKTEVYLFPSQAEALAFAQTVQAGTISIRKAKLEDIFVKLTEETK</sequence>
<dbReference type="GO" id="GO:0005524">
    <property type="term" value="F:ATP binding"/>
    <property type="evidence" value="ECO:0007669"/>
    <property type="project" value="UniProtKB-KW"/>
</dbReference>
<dbReference type="InterPro" id="IPR027417">
    <property type="entry name" value="P-loop_NTPase"/>
</dbReference>
<dbReference type="InterPro" id="IPR003593">
    <property type="entry name" value="AAA+_ATPase"/>
</dbReference>
<dbReference type="SMART" id="SM00382">
    <property type="entry name" value="AAA"/>
    <property type="match status" value="1"/>
</dbReference>
<evidence type="ECO:0000256" key="2">
    <source>
        <dbReference type="ARBA" id="ARBA00022448"/>
    </source>
</evidence>
<dbReference type="EMBL" id="WXEX01000015">
    <property type="protein sequence ID" value="MZP44359.1"/>
    <property type="molecule type" value="Genomic_DNA"/>
</dbReference>
<dbReference type="Proteomes" id="UP000471031">
    <property type="component" value="Unassembled WGS sequence"/>
</dbReference>
<dbReference type="GO" id="GO:0016887">
    <property type="term" value="F:ATP hydrolysis activity"/>
    <property type="evidence" value="ECO:0007669"/>
    <property type="project" value="InterPro"/>
</dbReference>
<dbReference type="PROSITE" id="PS00211">
    <property type="entry name" value="ABC_TRANSPORTER_1"/>
    <property type="match status" value="1"/>
</dbReference>
<evidence type="ECO:0000256" key="4">
    <source>
        <dbReference type="ARBA" id="ARBA00022840"/>
    </source>
</evidence>
<dbReference type="InterPro" id="IPR050763">
    <property type="entry name" value="ABC_transporter_ATP-binding"/>
</dbReference>
<comment type="similarity">
    <text evidence="1">Belongs to the ABC transporter superfamily.</text>
</comment>
<feature type="domain" description="ABC transporter" evidence="5">
    <location>
        <begin position="2"/>
        <end position="233"/>
    </location>
</feature>
<protein>
    <submittedName>
        <fullName evidence="6">ATP-binding cassette domain-containing protein</fullName>
    </submittedName>
</protein>
<evidence type="ECO:0000313" key="7">
    <source>
        <dbReference type="Proteomes" id="UP000471031"/>
    </source>
</evidence>
<keyword evidence="7" id="KW-1185">Reference proteome</keyword>
<proteinExistence type="inferred from homology"/>
<dbReference type="SUPFAM" id="SSF52540">
    <property type="entry name" value="P-loop containing nucleoside triphosphate hydrolases"/>
    <property type="match status" value="1"/>
</dbReference>
<dbReference type="Gene3D" id="3.40.50.300">
    <property type="entry name" value="P-loop containing nucleotide triphosphate hydrolases"/>
    <property type="match status" value="1"/>
</dbReference>
<dbReference type="AlphaFoldDB" id="A0A845LIG6"/>
<dbReference type="PROSITE" id="PS50893">
    <property type="entry name" value="ABC_TRANSPORTER_2"/>
    <property type="match status" value="1"/>
</dbReference>
<reference evidence="6 7" key="1">
    <citation type="submission" date="2020-01" db="EMBL/GenBank/DDBJ databases">
        <title>Whole genome sequence of Heliobacterium gestii DSM 11169.</title>
        <authorList>
            <person name="Kyndt J.A."/>
            <person name="Meyer T.E."/>
        </authorList>
    </citation>
    <scope>NUCLEOTIDE SEQUENCE [LARGE SCALE GENOMIC DNA]</scope>
    <source>
        <strain evidence="6 7">DSM 11169</strain>
    </source>
</reference>
<keyword evidence="4 6" id="KW-0067">ATP-binding</keyword>
<name>A0A845LIG6_HELGE</name>
<dbReference type="OrthoDB" id="9804819at2"/>